<dbReference type="AlphaFoldDB" id="A0AAE6ITV6"/>
<dbReference type="Gene3D" id="3.30.420.10">
    <property type="entry name" value="Ribonuclease H-like superfamily/Ribonuclease H"/>
    <property type="match status" value="1"/>
</dbReference>
<dbReference type="Proteomes" id="UP000323594">
    <property type="component" value="Chromosome"/>
</dbReference>
<gene>
    <name evidence="2" type="ORF">FUT82_09510</name>
</gene>
<dbReference type="GO" id="GO:0015074">
    <property type="term" value="P:DNA integration"/>
    <property type="evidence" value="ECO:0007669"/>
    <property type="project" value="InterPro"/>
</dbReference>
<evidence type="ECO:0000313" key="3">
    <source>
        <dbReference type="Proteomes" id="UP000323594"/>
    </source>
</evidence>
<feature type="domain" description="Integrase catalytic" evidence="1">
    <location>
        <begin position="37"/>
        <end position="118"/>
    </location>
</feature>
<dbReference type="RefSeq" id="WP_081718740.1">
    <property type="nucleotide sequence ID" value="NZ_CDNC01000012.1"/>
</dbReference>
<protein>
    <submittedName>
        <fullName evidence="2">Transposase family protein</fullName>
    </submittedName>
</protein>
<dbReference type="InterPro" id="IPR012337">
    <property type="entry name" value="RNaseH-like_sf"/>
</dbReference>
<dbReference type="InterPro" id="IPR036397">
    <property type="entry name" value="RNaseH_sf"/>
</dbReference>
<dbReference type="InterPro" id="IPR001584">
    <property type="entry name" value="Integrase_cat-core"/>
</dbReference>
<accession>A0AAE6ITV6</accession>
<dbReference type="PANTHER" id="PTHR46889">
    <property type="entry name" value="TRANSPOSASE INSF FOR INSERTION SEQUENCE IS3B-RELATED"/>
    <property type="match status" value="1"/>
</dbReference>
<evidence type="ECO:0000259" key="1">
    <source>
        <dbReference type="Pfam" id="PF00665"/>
    </source>
</evidence>
<dbReference type="InterPro" id="IPR050900">
    <property type="entry name" value="Transposase_IS3/IS150/IS904"/>
</dbReference>
<evidence type="ECO:0000313" key="2">
    <source>
        <dbReference type="EMBL" id="QEJ98210.1"/>
    </source>
</evidence>
<dbReference type="PANTHER" id="PTHR46889:SF4">
    <property type="entry name" value="TRANSPOSASE INSO FOR INSERTION SEQUENCE ELEMENT IS911B-RELATED"/>
    <property type="match status" value="1"/>
</dbReference>
<dbReference type="GO" id="GO:0003676">
    <property type="term" value="F:nucleic acid binding"/>
    <property type="evidence" value="ECO:0007669"/>
    <property type="project" value="InterPro"/>
</dbReference>
<dbReference type="Pfam" id="PF00665">
    <property type="entry name" value="rve"/>
    <property type="match status" value="1"/>
</dbReference>
<reference evidence="2 3" key="1">
    <citation type="submission" date="2019-08" db="EMBL/GenBank/DDBJ databases">
        <authorList>
            <person name="Kuhnert P."/>
        </authorList>
    </citation>
    <scope>NUCLEOTIDE SEQUENCE [LARGE SCALE GENOMIC DNA]</scope>
    <source>
        <strain evidence="2 3">B36.5</strain>
    </source>
</reference>
<organism evidence="2 3">
    <name type="scientific">Treponema phagedenis</name>
    <dbReference type="NCBI Taxonomy" id="162"/>
    <lineage>
        <taxon>Bacteria</taxon>
        <taxon>Pseudomonadati</taxon>
        <taxon>Spirochaetota</taxon>
        <taxon>Spirochaetia</taxon>
        <taxon>Spirochaetales</taxon>
        <taxon>Treponemataceae</taxon>
        <taxon>Treponema</taxon>
    </lineage>
</organism>
<name>A0AAE6ITV6_TREPH</name>
<sequence length="192" mass="22922">MRRRKHPKEYYKQKKEERKNLPANILNREFVATAFLSKLVTDISYFRVKDGWLYLSAILDLYNREIVAYVCSRHVDAKLAVDTVTHLAEKYSLKEVLLHSDQGATYTSHAYRIIRWHNTNEQFTVKEYYVRKRRKYFDIWIRKDGSGLKAIFIKDIIYLLYKTKVIEEYCKVNSSSLIEYEISKGLYLNPTS</sequence>
<dbReference type="SUPFAM" id="SSF53098">
    <property type="entry name" value="Ribonuclease H-like"/>
    <property type="match status" value="1"/>
</dbReference>
<dbReference type="EMBL" id="CP042817">
    <property type="protein sequence ID" value="QEJ98210.1"/>
    <property type="molecule type" value="Genomic_DNA"/>
</dbReference>
<proteinExistence type="predicted"/>